<evidence type="ECO:0000313" key="2">
    <source>
        <dbReference type="Proteomes" id="UP001409291"/>
    </source>
</evidence>
<dbReference type="Pfam" id="PF14054">
    <property type="entry name" value="DUF4249"/>
    <property type="match status" value="1"/>
</dbReference>
<dbReference type="PROSITE" id="PS51257">
    <property type="entry name" value="PROKAR_LIPOPROTEIN"/>
    <property type="match status" value="1"/>
</dbReference>
<dbReference type="Proteomes" id="UP001409291">
    <property type="component" value="Unassembled WGS sequence"/>
</dbReference>
<organism evidence="1 2">
    <name type="scientific">Sphingobacterium kitahiroshimense</name>
    <dbReference type="NCBI Taxonomy" id="470446"/>
    <lineage>
        <taxon>Bacteria</taxon>
        <taxon>Pseudomonadati</taxon>
        <taxon>Bacteroidota</taxon>
        <taxon>Sphingobacteriia</taxon>
        <taxon>Sphingobacteriales</taxon>
        <taxon>Sphingobacteriaceae</taxon>
        <taxon>Sphingobacterium</taxon>
    </lineage>
</organism>
<dbReference type="InterPro" id="IPR025345">
    <property type="entry name" value="DUF4249"/>
</dbReference>
<proteinExistence type="predicted"/>
<reference evidence="1 2" key="1">
    <citation type="submission" date="2024-04" db="EMBL/GenBank/DDBJ databases">
        <title>WGS of bacteria from Torrens River.</title>
        <authorList>
            <person name="Wyrsch E.R."/>
            <person name="Drigo B."/>
        </authorList>
    </citation>
    <scope>NUCLEOTIDE SEQUENCE [LARGE SCALE GENOMIC DNA]</scope>
    <source>
        <strain evidence="1 2">TWI391</strain>
    </source>
</reference>
<sequence length="273" mass="30656">MNIKTVFNCIVLVTAVFLSSCEDKIDLELDAVVGKYVIVGDLHNANVSQIISINRVVDFSNTSPNDPVLGAHVQVTNMSSGRSYQFADRNNGSYIIDRMTLKEGDRYALSVTMSDGSHFESTCIMPKYVAVDSIGLVRKKRFNDEYIYASFGFNDPANQENYYKYKLKLNDEEFKFSDVFSDKFNDGLFVEHEISNEDEDIKVGDEIQVLRQCIAKDVYTYWSNIKGLNPGSAAPSNPISNISNGALGYFSVSSAQYYELKVLEKANHNTSNR</sequence>
<name>A0ABV0BPV6_9SPHI</name>
<dbReference type="EMBL" id="JBDJNQ010000001">
    <property type="protein sequence ID" value="MEN5376098.1"/>
    <property type="molecule type" value="Genomic_DNA"/>
</dbReference>
<evidence type="ECO:0000313" key="1">
    <source>
        <dbReference type="EMBL" id="MEN5376098.1"/>
    </source>
</evidence>
<accession>A0ABV0BPV6</accession>
<dbReference type="RefSeq" id="WP_232789459.1">
    <property type="nucleotide sequence ID" value="NZ_JBDJLH010000005.1"/>
</dbReference>
<keyword evidence="2" id="KW-1185">Reference proteome</keyword>
<protein>
    <submittedName>
        <fullName evidence="1">DUF4249 domain-containing protein</fullName>
    </submittedName>
</protein>
<comment type="caution">
    <text evidence="1">The sequence shown here is derived from an EMBL/GenBank/DDBJ whole genome shotgun (WGS) entry which is preliminary data.</text>
</comment>
<gene>
    <name evidence="1" type="ORF">ABE541_02380</name>
</gene>